<dbReference type="Pfam" id="PF13563">
    <property type="entry name" value="2_5_RNA_ligase2"/>
    <property type="match status" value="1"/>
</dbReference>
<dbReference type="EC" id="3.1.4.58" evidence="2"/>
<accession>D5CLI8</accession>
<feature type="active site" description="Proton donor" evidence="2">
    <location>
        <position position="48"/>
    </location>
</feature>
<dbReference type="EMBL" id="CP001965">
    <property type="protein sequence ID" value="ADE10576.1"/>
    <property type="molecule type" value="Genomic_DNA"/>
</dbReference>
<name>D5CLI8_SIDLE</name>
<dbReference type="PANTHER" id="PTHR35561">
    <property type="entry name" value="RNA 2',3'-CYCLIC PHOSPHODIESTERASE"/>
    <property type="match status" value="1"/>
</dbReference>
<keyword evidence="4" id="KW-1185">Reference proteome</keyword>
<feature type="short sequence motif" description="HXTX 1" evidence="2">
    <location>
        <begin position="48"/>
        <end position="51"/>
    </location>
</feature>
<dbReference type="GO" id="GO:0008664">
    <property type="term" value="F:RNA 2',3'-cyclic 3'-phosphodiesterase activity"/>
    <property type="evidence" value="ECO:0007669"/>
    <property type="project" value="UniProtKB-EC"/>
</dbReference>
<dbReference type="NCBIfam" id="TIGR02258">
    <property type="entry name" value="2_5_ligase"/>
    <property type="match status" value="1"/>
</dbReference>
<comment type="similarity">
    <text evidence="2">Belongs to the 2H phosphoesterase superfamily. ThpR family.</text>
</comment>
<keyword evidence="3" id="KW-0436">Ligase</keyword>
<protein>
    <recommendedName>
        <fullName evidence="2">RNA 2',3'-cyclic phosphodiesterase</fullName>
        <shortName evidence="2">RNA 2',3'-CPDase</shortName>
        <ecNumber evidence="2">3.1.4.58</ecNumber>
    </recommendedName>
</protein>
<dbReference type="KEGG" id="slt:Slit_0334"/>
<dbReference type="OrthoDB" id="7061261at2"/>
<feature type="short sequence motif" description="HXTX 2" evidence="2">
    <location>
        <begin position="130"/>
        <end position="133"/>
    </location>
</feature>
<keyword evidence="1 2" id="KW-0378">Hydrolase</keyword>
<sequence>MESKEKETVLRLFFALWPNTVERTALAAWQPPLRESCGGRAMLPDTLHTTLVFVGNVAEHRLETLRLAAQEVSGRGFGLDLTEAHYWGHNHIVYAAPQTVPVQLADLVIDLEHSLRKHRFHFEQRPYKPHVTLLRNAQWSEASLPAMRTVRWRIEDFVLVHSLSDEQGARYEVLARFPLQGGD</sequence>
<dbReference type="GO" id="GO:0004113">
    <property type="term" value="F:2',3'-cyclic-nucleotide 3'-phosphodiesterase activity"/>
    <property type="evidence" value="ECO:0007669"/>
    <property type="project" value="InterPro"/>
</dbReference>
<dbReference type="GO" id="GO:0016874">
    <property type="term" value="F:ligase activity"/>
    <property type="evidence" value="ECO:0007669"/>
    <property type="project" value="UniProtKB-KW"/>
</dbReference>
<evidence type="ECO:0000313" key="3">
    <source>
        <dbReference type="EMBL" id="ADE10576.1"/>
    </source>
</evidence>
<dbReference type="HAMAP" id="MF_01940">
    <property type="entry name" value="RNA_CPDase"/>
    <property type="match status" value="1"/>
</dbReference>
<gene>
    <name evidence="3" type="ordered locus">Slit_0334</name>
</gene>
<dbReference type="RefSeq" id="WP_013028475.1">
    <property type="nucleotide sequence ID" value="NC_013959.1"/>
</dbReference>
<feature type="active site" description="Proton acceptor" evidence="2">
    <location>
        <position position="130"/>
    </location>
</feature>
<dbReference type="AlphaFoldDB" id="D5CLI8"/>
<dbReference type="STRING" id="580332.Slit_0334"/>
<dbReference type="InterPro" id="IPR004175">
    <property type="entry name" value="RNA_CPDase"/>
</dbReference>
<proteinExistence type="inferred from homology"/>
<evidence type="ECO:0000313" key="4">
    <source>
        <dbReference type="Proteomes" id="UP000001625"/>
    </source>
</evidence>
<dbReference type="Proteomes" id="UP000001625">
    <property type="component" value="Chromosome"/>
</dbReference>
<dbReference type="PANTHER" id="PTHR35561:SF1">
    <property type="entry name" value="RNA 2',3'-CYCLIC PHOSPHODIESTERASE"/>
    <property type="match status" value="1"/>
</dbReference>
<dbReference type="SUPFAM" id="SSF55144">
    <property type="entry name" value="LigT-like"/>
    <property type="match status" value="1"/>
</dbReference>
<dbReference type="InterPro" id="IPR009097">
    <property type="entry name" value="Cyclic_Pdiesterase"/>
</dbReference>
<dbReference type="eggNOG" id="COG1514">
    <property type="taxonomic scope" value="Bacteria"/>
</dbReference>
<dbReference type="HOGENOM" id="CLU_081251_2_1_4"/>
<comment type="catalytic activity">
    <reaction evidence="2">
        <text>a 3'-end 2',3'-cyclophospho-ribonucleotide-RNA + H2O = a 3'-end 2'-phospho-ribonucleotide-RNA + H(+)</text>
        <dbReference type="Rhea" id="RHEA:11828"/>
        <dbReference type="Rhea" id="RHEA-COMP:10464"/>
        <dbReference type="Rhea" id="RHEA-COMP:17353"/>
        <dbReference type="ChEBI" id="CHEBI:15377"/>
        <dbReference type="ChEBI" id="CHEBI:15378"/>
        <dbReference type="ChEBI" id="CHEBI:83064"/>
        <dbReference type="ChEBI" id="CHEBI:173113"/>
        <dbReference type="EC" id="3.1.4.58"/>
    </reaction>
</comment>
<comment type="function">
    <text evidence="2">Hydrolyzes RNA 2',3'-cyclic phosphodiester to an RNA 2'-phosphomonoester.</text>
</comment>
<evidence type="ECO:0000256" key="1">
    <source>
        <dbReference type="ARBA" id="ARBA00022801"/>
    </source>
</evidence>
<evidence type="ECO:0000256" key="2">
    <source>
        <dbReference type="HAMAP-Rule" id="MF_01940"/>
    </source>
</evidence>
<reference evidence="3 4" key="1">
    <citation type="submission" date="2010-03" db="EMBL/GenBank/DDBJ databases">
        <title>Complete sequence of Sideroxydans lithotrophicus ES-1.</title>
        <authorList>
            <consortium name="US DOE Joint Genome Institute"/>
            <person name="Lucas S."/>
            <person name="Copeland A."/>
            <person name="Lapidus A."/>
            <person name="Cheng J.-F."/>
            <person name="Bruce D."/>
            <person name="Goodwin L."/>
            <person name="Pitluck S."/>
            <person name="Munk A.C."/>
            <person name="Detter J.C."/>
            <person name="Han C."/>
            <person name="Tapia R."/>
            <person name="Larimer F."/>
            <person name="Land M."/>
            <person name="Hauser L."/>
            <person name="Kyrpides N."/>
            <person name="Ivanova N."/>
            <person name="Emerson D."/>
            <person name="Woyke T."/>
        </authorList>
    </citation>
    <scope>NUCLEOTIDE SEQUENCE [LARGE SCALE GENOMIC DNA]</scope>
    <source>
        <strain evidence="3 4">ES-1</strain>
    </source>
</reference>
<organism evidence="3 4">
    <name type="scientific">Sideroxydans lithotrophicus (strain ES-1)</name>
    <dbReference type="NCBI Taxonomy" id="580332"/>
    <lineage>
        <taxon>Bacteria</taxon>
        <taxon>Pseudomonadati</taxon>
        <taxon>Pseudomonadota</taxon>
        <taxon>Betaproteobacteria</taxon>
        <taxon>Nitrosomonadales</taxon>
        <taxon>Gallionellaceae</taxon>
        <taxon>Sideroxydans</taxon>
    </lineage>
</organism>
<dbReference type="Gene3D" id="3.90.1140.10">
    <property type="entry name" value="Cyclic phosphodiesterase"/>
    <property type="match status" value="1"/>
</dbReference>